<dbReference type="PROSITE" id="PS00108">
    <property type="entry name" value="PROTEIN_KINASE_ST"/>
    <property type="match status" value="1"/>
</dbReference>
<dbReference type="InterPro" id="IPR011009">
    <property type="entry name" value="Kinase-like_dom_sf"/>
</dbReference>
<comment type="caution">
    <text evidence="9">The sequence shown here is derived from an EMBL/GenBank/DDBJ whole genome shotgun (WGS) entry which is preliminary data.</text>
</comment>
<gene>
    <name evidence="9" type="ORF">CTI12_AA189420</name>
</gene>
<keyword evidence="5 6" id="KW-0067">ATP-binding</keyword>
<accession>A0A2U1P706</accession>
<dbReference type="InterPro" id="IPR045272">
    <property type="entry name" value="ANXUR1/2-like"/>
</dbReference>
<feature type="region of interest" description="Disordered" evidence="7">
    <location>
        <begin position="1056"/>
        <end position="1087"/>
    </location>
</feature>
<dbReference type="InterPro" id="IPR008271">
    <property type="entry name" value="Ser/Thr_kinase_AS"/>
</dbReference>
<dbReference type="AlphaFoldDB" id="A0A2U1P706"/>
<dbReference type="GO" id="GO:0005524">
    <property type="term" value="F:ATP binding"/>
    <property type="evidence" value="ECO:0007669"/>
    <property type="project" value="UniProtKB-UniRule"/>
</dbReference>
<evidence type="ECO:0000256" key="2">
    <source>
        <dbReference type="ARBA" id="ARBA00022679"/>
    </source>
</evidence>
<dbReference type="OrthoDB" id="1668230at2759"/>
<keyword evidence="3 6" id="KW-0547">Nucleotide-binding</keyword>
<organism evidence="9 10">
    <name type="scientific">Artemisia annua</name>
    <name type="common">Sweet wormwood</name>
    <dbReference type="NCBI Taxonomy" id="35608"/>
    <lineage>
        <taxon>Eukaryota</taxon>
        <taxon>Viridiplantae</taxon>
        <taxon>Streptophyta</taxon>
        <taxon>Embryophyta</taxon>
        <taxon>Tracheophyta</taxon>
        <taxon>Spermatophyta</taxon>
        <taxon>Magnoliopsida</taxon>
        <taxon>eudicotyledons</taxon>
        <taxon>Gunneridae</taxon>
        <taxon>Pentapetalae</taxon>
        <taxon>asterids</taxon>
        <taxon>campanulids</taxon>
        <taxon>Asterales</taxon>
        <taxon>Asteraceae</taxon>
        <taxon>Asteroideae</taxon>
        <taxon>Anthemideae</taxon>
        <taxon>Artemisiinae</taxon>
        <taxon>Artemisia</taxon>
    </lineage>
</organism>
<reference evidence="9 10" key="1">
    <citation type="journal article" date="2018" name="Mol. Plant">
        <title>The genome of Artemisia annua provides insight into the evolution of Asteraceae family and artemisinin biosynthesis.</title>
        <authorList>
            <person name="Shen Q."/>
            <person name="Zhang L."/>
            <person name="Liao Z."/>
            <person name="Wang S."/>
            <person name="Yan T."/>
            <person name="Shi P."/>
            <person name="Liu M."/>
            <person name="Fu X."/>
            <person name="Pan Q."/>
            <person name="Wang Y."/>
            <person name="Lv Z."/>
            <person name="Lu X."/>
            <person name="Zhang F."/>
            <person name="Jiang W."/>
            <person name="Ma Y."/>
            <person name="Chen M."/>
            <person name="Hao X."/>
            <person name="Li L."/>
            <person name="Tang Y."/>
            <person name="Lv G."/>
            <person name="Zhou Y."/>
            <person name="Sun X."/>
            <person name="Brodelius P.E."/>
            <person name="Rose J.K.C."/>
            <person name="Tang K."/>
        </authorList>
    </citation>
    <scope>NUCLEOTIDE SEQUENCE [LARGE SCALE GENOMIC DNA]</scope>
    <source>
        <strain evidence="10">cv. Huhao1</strain>
        <tissue evidence="9">Leaf</tissue>
    </source>
</reference>
<evidence type="ECO:0000256" key="3">
    <source>
        <dbReference type="ARBA" id="ARBA00022741"/>
    </source>
</evidence>
<keyword evidence="4 9" id="KW-0418">Kinase</keyword>
<keyword evidence="2" id="KW-0808">Transferase</keyword>
<dbReference type="Proteomes" id="UP000245207">
    <property type="component" value="Unassembled WGS sequence"/>
</dbReference>
<dbReference type="SUPFAM" id="SSF56112">
    <property type="entry name" value="Protein kinase-like (PK-like)"/>
    <property type="match status" value="3"/>
</dbReference>
<evidence type="ECO:0000256" key="7">
    <source>
        <dbReference type="SAM" id="MobiDB-lite"/>
    </source>
</evidence>
<dbReference type="InterPro" id="IPR017441">
    <property type="entry name" value="Protein_kinase_ATP_BS"/>
</dbReference>
<keyword evidence="1" id="KW-0723">Serine/threonine-protein kinase</keyword>
<dbReference type="Pfam" id="PF07714">
    <property type="entry name" value="PK_Tyr_Ser-Thr"/>
    <property type="match status" value="1"/>
</dbReference>
<dbReference type="InterPro" id="IPR001245">
    <property type="entry name" value="Ser-Thr/Tyr_kinase_cat_dom"/>
</dbReference>
<feature type="binding site" evidence="6">
    <location>
        <position position="381"/>
    </location>
    <ligand>
        <name>ATP</name>
        <dbReference type="ChEBI" id="CHEBI:30616"/>
    </ligand>
</feature>
<dbReference type="PANTHER" id="PTHR27003">
    <property type="entry name" value="OS07G0166700 PROTEIN"/>
    <property type="match status" value="1"/>
</dbReference>
<dbReference type="GO" id="GO:0005886">
    <property type="term" value="C:plasma membrane"/>
    <property type="evidence" value="ECO:0007669"/>
    <property type="project" value="TreeGrafter"/>
</dbReference>
<evidence type="ECO:0000256" key="1">
    <source>
        <dbReference type="ARBA" id="ARBA00022527"/>
    </source>
</evidence>
<dbReference type="SMART" id="SM00220">
    <property type="entry name" value="S_TKc"/>
    <property type="match status" value="1"/>
</dbReference>
<dbReference type="GO" id="GO:0004714">
    <property type="term" value="F:transmembrane receptor protein tyrosine kinase activity"/>
    <property type="evidence" value="ECO:0007669"/>
    <property type="project" value="InterPro"/>
</dbReference>
<dbReference type="PROSITE" id="PS00107">
    <property type="entry name" value="PROTEIN_KINASE_ATP"/>
    <property type="match status" value="1"/>
</dbReference>
<dbReference type="Gene3D" id="3.30.200.20">
    <property type="entry name" value="Phosphorylase Kinase, domain 1"/>
    <property type="match status" value="3"/>
</dbReference>
<dbReference type="PROSITE" id="PS50011">
    <property type="entry name" value="PROTEIN_KINASE_DOM"/>
    <property type="match status" value="1"/>
</dbReference>
<dbReference type="STRING" id="35608.A0A2U1P706"/>
<dbReference type="GO" id="GO:0004674">
    <property type="term" value="F:protein serine/threonine kinase activity"/>
    <property type="evidence" value="ECO:0007669"/>
    <property type="project" value="UniProtKB-KW"/>
</dbReference>
<evidence type="ECO:0000259" key="8">
    <source>
        <dbReference type="PROSITE" id="PS50011"/>
    </source>
</evidence>
<dbReference type="EMBL" id="PKPP01001583">
    <property type="protein sequence ID" value="PWA81487.1"/>
    <property type="molecule type" value="Genomic_DNA"/>
</dbReference>
<keyword evidence="10" id="KW-1185">Reference proteome</keyword>
<evidence type="ECO:0000256" key="6">
    <source>
        <dbReference type="PROSITE-ProRule" id="PRU10141"/>
    </source>
</evidence>
<dbReference type="PANTHER" id="PTHR27003:SF475">
    <property type="entry name" value="PROTEIN KINASE DOMAIN-CONTAINING PROTEIN"/>
    <property type="match status" value="1"/>
</dbReference>
<dbReference type="Gene3D" id="1.10.510.10">
    <property type="entry name" value="Transferase(Phosphotransferase) domain 1"/>
    <property type="match status" value="3"/>
</dbReference>
<feature type="domain" description="Protein kinase" evidence="8">
    <location>
        <begin position="351"/>
        <end position="625"/>
    </location>
</feature>
<feature type="compositionally biased region" description="Polar residues" evidence="7">
    <location>
        <begin position="1056"/>
        <end position="1077"/>
    </location>
</feature>
<protein>
    <submittedName>
        <fullName evidence="9">Protein kinase-like domain-containing protein</fullName>
    </submittedName>
</protein>
<feature type="compositionally biased region" description="Basic residues" evidence="7">
    <location>
        <begin position="1078"/>
        <end position="1087"/>
    </location>
</feature>
<evidence type="ECO:0000313" key="9">
    <source>
        <dbReference type="EMBL" id="PWA81487.1"/>
    </source>
</evidence>
<dbReference type="InterPro" id="IPR000719">
    <property type="entry name" value="Prot_kinase_dom"/>
</dbReference>
<evidence type="ECO:0000313" key="10">
    <source>
        <dbReference type="Proteomes" id="UP000245207"/>
    </source>
</evidence>
<name>A0A2U1P706_ARTAN</name>
<proteinExistence type="predicted"/>
<evidence type="ECO:0000256" key="4">
    <source>
        <dbReference type="ARBA" id="ARBA00022777"/>
    </source>
</evidence>
<dbReference type="GO" id="GO:0009506">
    <property type="term" value="C:plasmodesma"/>
    <property type="evidence" value="ECO:0007669"/>
    <property type="project" value="TreeGrafter"/>
</dbReference>
<evidence type="ECO:0000256" key="5">
    <source>
        <dbReference type="ARBA" id="ARBA00022840"/>
    </source>
</evidence>
<sequence length="1087" mass="123520">MSCAPDFFSNNPSNPDFDNAFQSHVFPTIKYVRRGQISDSSVPQQIPREFDHYRIPLEDIIQATNNFAEENIIEKYSCWIVYKGELSGKKLAFILVDAEYRLNFGIAVMLSSMPKKKHQNVVPLICRCDEDDKMILVLEYPTHGSLDKYAKIQLITPSNAFLELTFPRKFDPIESFGVILFELLCGRLAVTEDEDERFLISLASKHYEKGTLTEIIDPLLRVQMSRDSFAVFSEIAYACVDMNKDKRPTISKVVEELQKALRLQQGFEISELEHVKSIQHMKIPLEEIRAETHDFDDDFTIPRGTGKEKAKGRPTMADIVEELEKAYKYHVEKLKHLKIPFKEIYSATHGFDDSRMIGWGGFGGVYQAELFHVDVRKYVGKKESLVELYGYPRRKGKVALKRREIMSDQGRKEFWKEIDVLSGLNHQNIISLVGFCYEYGEMIIIYDYASNGSFEKYIRNVQNLKWEQRLQICIDAAQGLNYLHNHHIIHRDVKSPNILLGDSLEGMIGDVGLSITVKNTDSWLSNITAVGTGGYVDPKYLKRGILSKQSDMYSFGVVLLEVLCGRFATTSGKVKDRASLVDLAGWHLSNNQPSKIIGKYLRKDLEDEKFLDSVKTFAAITHDCLHSTDDDETHRLTMADVLKGLKKALTVHSVGSEPFSLEEINSATNNFSKEHVIGSGASCKIYKRELSFSKKSIPVAVKRLDRARSYEEGRLAIDKVEKYSHPTLRQIIDAGDGVKDKKDAGNGVKDEKKAGDGVKDKKSVFLAWMAARCFEDKKLEALIFDDIKEQTDKKSIDILSKVAYACFQKDIKKRPTMALVIQELEKALNIHVDWEFEQKLPKDNENIMKMIEQRESEEITKKDLYPIFSSGIRLNNGKVLLSLNKDGKAKEMISATTFSYEKCWSSKLKVLENSRSDNQIFDFEVQLESLWGHPCGGGPIFVDGIEFRPIDNGIIPAIAKVFPAAEHRFCVRHIYENMKQKWKGEEYKKLVWKCASATTVQYFDRAMDKLKKLDEEAYDYLRKIPAQNWSRSHFSGHNRRTCKMKVAGSQATSFAGSQSSNVAGTQCSGVGGSQTSARAKKMAKGNV</sequence>